<dbReference type="STRING" id="583355.Caka_0525"/>
<dbReference type="EMBL" id="CP001998">
    <property type="protein sequence ID" value="ADE53550.1"/>
    <property type="molecule type" value="Genomic_DNA"/>
</dbReference>
<dbReference type="Proteomes" id="UP000000925">
    <property type="component" value="Chromosome"/>
</dbReference>
<dbReference type="PANTHER" id="PTHR33254:SF4">
    <property type="entry name" value="4-HYDROXY-4-METHYL-2-OXOGLUTARATE ALDOLASE 3-RELATED"/>
    <property type="match status" value="1"/>
</dbReference>
<dbReference type="PANTHER" id="PTHR33254">
    <property type="entry name" value="4-HYDROXY-4-METHYL-2-OXOGLUTARATE ALDOLASE 3-RELATED"/>
    <property type="match status" value="1"/>
</dbReference>
<dbReference type="GO" id="GO:0046872">
    <property type="term" value="F:metal ion binding"/>
    <property type="evidence" value="ECO:0007669"/>
    <property type="project" value="UniProtKB-KW"/>
</dbReference>
<dbReference type="CDD" id="cd16841">
    <property type="entry name" value="RraA_family"/>
    <property type="match status" value="1"/>
</dbReference>
<evidence type="ECO:0000256" key="4">
    <source>
        <dbReference type="ARBA" id="ARBA00030169"/>
    </source>
</evidence>
<dbReference type="AlphaFoldDB" id="D5ENB5"/>
<dbReference type="GO" id="GO:0032259">
    <property type="term" value="P:methylation"/>
    <property type="evidence" value="ECO:0007669"/>
    <property type="project" value="UniProtKB-KW"/>
</dbReference>
<evidence type="ECO:0000256" key="2">
    <source>
        <dbReference type="ARBA" id="ARBA00016549"/>
    </source>
</evidence>
<dbReference type="OrthoDB" id="9784786at2"/>
<evidence type="ECO:0000256" key="5">
    <source>
        <dbReference type="PIRSR" id="PIRSR605493-1"/>
    </source>
</evidence>
<accession>D5ENB5</accession>
<keyword evidence="5" id="KW-0479">Metal-binding</keyword>
<evidence type="ECO:0000256" key="3">
    <source>
        <dbReference type="ARBA" id="ARBA00029596"/>
    </source>
</evidence>
<gene>
    <name evidence="6" type="ordered locus">Caka_0525</name>
</gene>
<dbReference type="eggNOG" id="COG0684">
    <property type="taxonomic scope" value="Bacteria"/>
</dbReference>
<evidence type="ECO:0000256" key="1">
    <source>
        <dbReference type="ARBA" id="ARBA00001968"/>
    </source>
</evidence>
<reference evidence="6 7" key="1">
    <citation type="journal article" date="2010" name="Stand. Genomic Sci.">
        <title>Complete genome sequence of Coraliomargarita akajimensis type strain (04OKA010-24).</title>
        <authorList>
            <person name="Mavromatis K."/>
            <person name="Abt B."/>
            <person name="Brambilla E."/>
            <person name="Lapidus A."/>
            <person name="Copeland A."/>
            <person name="Deshpande S."/>
            <person name="Nolan M."/>
            <person name="Lucas S."/>
            <person name="Tice H."/>
            <person name="Cheng J.F."/>
            <person name="Han C."/>
            <person name="Detter J.C."/>
            <person name="Woyke T."/>
            <person name="Goodwin L."/>
            <person name="Pitluck S."/>
            <person name="Held B."/>
            <person name="Brettin T."/>
            <person name="Tapia R."/>
            <person name="Ivanova N."/>
            <person name="Mikhailova N."/>
            <person name="Pati A."/>
            <person name="Liolios K."/>
            <person name="Chen A."/>
            <person name="Palaniappan K."/>
            <person name="Land M."/>
            <person name="Hauser L."/>
            <person name="Chang Y.J."/>
            <person name="Jeffries C.D."/>
            <person name="Rohde M."/>
            <person name="Goker M."/>
            <person name="Bristow J."/>
            <person name="Eisen J.A."/>
            <person name="Markowitz V."/>
            <person name="Hugenholtz P."/>
            <person name="Klenk H.P."/>
            <person name="Kyrpides N.C."/>
        </authorList>
    </citation>
    <scope>NUCLEOTIDE SEQUENCE [LARGE SCALE GENOMIC DNA]</scope>
    <source>
        <strain evidence="7">DSM 45221 / IAM 15411 / JCM 23193 / KCTC 12865</strain>
    </source>
</reference>
<feature type="binding site" evidence="5">
    <location>
        <position position="115"/>
    </location>
    <ligand>
        <name>substrate</name>
    </ligand>
</feature>
<evidence type="ECO:0000313" key="6">
    <source>
        <dbReference type="EMBL" id="ADE53550.1"/>
    </source>
</evidence>
<dbReference type="SUPFAM" id="SSF89562">
    <property type="entry name" value="RraA-like"/>
    <property type="match status" value="1"/>
</dbReference>
<dbReference type="InterPro" id="IPR005493">
    <property type="entry name" value="RraA/RraA-like"/>
</dbReference>
<keyword evidence="6" id="KW-0489">Methyltransferase</keyword>
<keyword evidence="6" id="KW-0808">Transferase</keyword>
<protein>
    <recommendedName>
        <fullName evidence="2">Putative 4-hydroxy-4-methyl-2-oxoglutarate aldolase</fullName>
    </recommendedName>
    <alternativeName>
        <fullName evidence="3">Regulator of ribonuclease activity homolog</fullName>
    </alternativeName>
    <alternativeName>
        <fullName evidence="4">RraA-like protein</fullName>
    </alternativeName>
</protein>
<dbReference type="HOGENOM" id="CLU_072626_3_0_0"/>
<evidence type="ECO:0000313" key="7">
    <source>
        <dbReference type="Proteomes" id="UP000000925"/>
    </source>
</evidence>
<dbReference type="InterPro" id="IPR036704">
    <property type="entry name" value="RraA/RraA-like_sf"/>
</dbReference>
<comment type="cofactor">
    <cofactor evidence="5">
        <name>Mg(2+)</name>
        <dbReference type="ChEBI" id="CHEBI:18420"/>
    </cofactor>
</comment>
<sequence>MCELADRLEKAYSGIVFDVMRSMGYANCILPRTILPLISSKRVAGKIFTVNGKDAPEATEKETLLAWCKLLSAIPSDSVVICQPNNDTVSHMGELSSETLQYKGVRGYIVDGGCRDSGFIESIGFPVWCRYYTPVDIVSRWVPSELNVPIEVGGIAIHPDDYVFADRDGIAIIPHAISEEVVERAEAMINTENLVRKAIMEGVDPVEAYLQYGKF</sequence>
<comment type="cofactor">
    <cofactor evidence="1">
        <name>a divalent metal cation</name>
        <dbReference type="ChEBI" id="CHEBI:60240"/>
    </cofactor>
</comment>
<organism evidence="6 7">
    <name type="scientific">Coraliomargarita akajimensis (strain DSM 45221 / IAM 15411 / JCM 23193 / KCTC 12865 / 04OKA010-24)</name>
    <dbReference type="NCBI Taxonomy" id="583355"/>
    <lineage>
        <taxon>Bacteria</taxon>
        <taxon>Pseudomonadati</taxon>
        <taxon>Verrucomicrobiota</taxon>
        <taxon>Opitutia</taxon>
        <taxon>Puniceicoccales</taxon>
        <taxon>Coraliomargaritaceae</taxon>
        <taxon>Coraliomargarita</taxon>
    </lineage>
</organism>
<dbReference type="RefSeq" id="WP_013042275.1">
    <property type="nucleotide sequence ID" value="NC_014008.1"/>
</dbReference>
<dbReference type="GO" id="GO:0008168">
    <property type="term" value="F:methyltransferase activity"/>
    <property type="evidence" value="ECO:0007669"/>
    <property type="project" value="UniProtKB-KW"/>
</dbReference>
<feature type="binding site" evidence="5">
    <location>
        <position position="116"/>
    </location>
    <ligand>
        <name>Mg(2+)</name>
        <dbReference type="ChEBI" id="CHEBI:18420"/>
    </ligand>
</feature>
<dbReference type="KEGG" id="caa:Caka_0525"/>
<keyword evidence="7" id="KW-1185">Reference proteome</keyword>
<name>D5ENB5_CORAD</name>
<dbReference type="Pfam" id="PF03737">
    <property type="entry name" value="RraA-like"/>
    <property type="match status" value="1"/>
</dbReference>
<proteinExistence type="predicted"/>
<keyword evidence="5" id="KW-0460">Magnesium</keyword>
<dbReference type="Gene3D" id="3.50.30.40">
    <property type="entry name" value="Ribonuclease E inhibitor RraA/RraA-like"/>
    <property type="match status" value="1"/>
</dbReference>